<dbReference type="PANTHER" id="PTHR43542">
    <property type="entry name" value="METHYLTRANSFERASE"/>
    <property type="match status" value="1"/>
</dbReference>
<dbReference type="Pfam" id="PF03602">
    <property type="entry name" value="Cons_hypoth95"/>
    <property type="match status" value="1"/>
</dbReference>
<dbReference type="InterPro" id="IPR029063">
    <property type="entry name" value="SAM-dependent_MTases_sf"/>
</dbReference>
<protein>
    <submittedName>
        <fullName evidence="3">16S rRNA (Guanine(966)-N(2))-methyltransferase RsmD</fullName>
    </submittedName>
</protein>
<dbReference type="OrthoDB" id="9803017at2"/>
<dbReference type="PIRSF" id="PIRSF004553">
    <property type="entry name" value="CHP00095"/>
    <property type="match status" value="1"/>
</dbReference>
<dbReference type="SUPFAM" id="SSF53335">
    <property type="entry name" value="S-adenosyl-L-methionine-dependent methyltransferases"/>
    <property type="match status" value="1"/>
</dbReference>
<proteinExistence type="predicted"/>
<dbReference type="EMBL" id="QAAD01000036">
    <property type="protein sequence ID" value="PTN03145.1"/>
    <property type="molecule type" value="Genomic_DNA"/>
</dbReference>
<keyword evidence="4" id="KW-1185">Reference proteome</keyword>
<dbReference type="GO" id="GO:0008168">
    <property type="term" value="F:methyltransferase activity"/>
    <property type="evidence" value="ECO:0007669"/>
    <property type="project" value="UniProtKB-KW"/>
</dbReference>
<organism evidence="3 4">
    <name type="scientific">Mangrovibacterium marinum</name>
    <dbReference type="NCBI Taxonomy" id="1639118"/>
    <lineage>
        <taxon>Bacteria</taxon>
        <taxon>Pseudomonadati</taxon>
        <taxon>Bacteroidota</taxon>
        <taxon>Bacteroidia</taxon>
        <taxon>Marinilabiliales</taxon>
        <taxon>Prolixibacteraceae</taxon>
        <taxon>Mangrovibacterium</taxon>
    </lineage>
</organism>
<dbReference type="Gene3D" id="3.40.50.150">
    <property type="entry name" value="Vaccinia Virus protein VP39"/>
    <property type="match status" value="1"/>
</dbReference>
<keyword evidence="1 3" id="KW-0489">Methyltransferase</keyword>
<gene>
    <name evidence="3" type="ORF">C8N47_1364</name>
</gene>
<dbReference type="Proteomes" id="UP000243525">
    <property type="component" value="Unassembled WGS sequence"/>
</dbReference>
<accession>A0A2T5BUE1</accession>
<evidence type="ECO:0000256" key="1">
    <source>
        <dbReference type="ARBA" id="ARBA00022603"/>
    </source>
</evidence>
<dbReference type="InterPro" id="IPR004398">
    <property type="entry name" value="RNA_MeTrfase_RsmD"/>
</dbReference>
<keyword evidence="2 3" id="KW-0808">Transferase</keyword>
<dbReference type="InterPro" id="IPR002052">
    <property type="entry name" value="DNA_methylase_N6_adenine_CS"/>
</dbReference>
<dbReference type="RefSeq" id="WP_107823964.1">
    <property type="nucleotide sequence ID" value="NZ_OY782574.1"/>
</dbReference>
<evidence type="ECO:0000313" key="3">
    <source>
        <dbReference type="EMBL" id="PTN03145.1"/>
    </source>
</evidence>
<dbReference type="GO" id="GO:0031167">
    <property type="term" value="P:rRNA methylation"/>
    <property type="evidence" value="ECO:0007669"/>
    <property type="project" value="InterPro"/>
</dbReference>
<dbReference type="GO" id="GO:0003676">
    <property type="term" value="F:nucleic acid binding"/>
    <property type="evidence" value="ECO:0007669"/>
    <property type="project" value="InterPro"/>
</dbReference>
<dbReference type="PROSITE" id="PS00092">
    <property type="entry name" value="N6_MTASE"/>
    <property type="match status" value="1"/>
</dbReference>
<reference evidence="3 4" key="1">
    <citation type="submission" date="2018-04" db="EMBL/GenBank/DDBJ databases">
        <title>Genomic Encyclopedia of Archaeal and Bacterial Type Strains, Phase II (KMG-II): from individual species to whole genera.</title>
        <authorList>
            <person name="Goeker M."/>
        </authorList>
    </citation>
    <scope>NUCLEOTIDE SEQUENCE [LARGE SCALE GENOMIC DNA]</scope>
    <source>
        <strain evidence="3 4">DSM 28823</strain>
    </source>
</reference>
<comment type="caution">
    <text evidence="3">The sequence shown here is derived from an EMBL/GenBank/DDBJ whole genome shotgun (WGS) entry which is preliminary data.</text>
</comment>
<evidence type="ECO:0000313" key="4">
    <source>
        <dbReference type="Proteomes" id="UP000243525"/>
    </source>
</evidence>
<dbReference type="AlphaFoldDB" id="A0A2T5BUE1"/>
<name>A0A2T5BUE1_9BACT</name>
<dbReference type="CDD" id="cd02440">
    <property type="entry name" value="AdoMet_MTases"/>
    <property type="match status" value="1"/>
</dbReference>
<evidence type="ECO:0000256" key="2">
    <source>
        <dbReference type="ARBA" id="ARBA00022679"/>
    </source>
</evidence>
<dbReference type="PANTHER" id="PTHR43542:SF1">
    <property type="entry name" value="METHYLTRANSFERASE"/>
    <property type="match status" value="1"/>
</dbReference>
<sequence>MRIVGGEYKGRLFNPGKSFKARPTTDMAKESLFNILQNQVDFEAIKVLDLFSGTGSISFEFASRGCLDITSVELNFQHHRFIKDVIAKLGEKNIKAIKANAFQYCSKTDQSFDLIFADPPYDHKQFAEVPELVLNGDLLKPNGLFILEHGKNYDFSSLPGFVELRNYGSVHFSFFKK</sequence>